<evidence type="ECO:0000259" key="15">
    <source>
        <dbReference type="SMART" id="SM01000"/>
    </source>
</evidence>
<dbReference type="Proteomes" id="UP001187415">
    <property type="component" value="Unassembled WGS sequence"/>
</dbReference>
<evidence type="ECO:0000313" key="17">
    <source>
        <dbReference type="Proteomes" id="UP001187415"/>
    </source>
</evidence>
<dbReference type="SMART" id="SM01000">
    <property type="entry name" value="Aha1_N"/>
    <property type="match status" value="1"/>
</dbReference>
<dbReference type="InterPro" id="IPR013538">
    <property type="entry name" value="ASHA1/2-like_C"/>
</dbReference>
<evidence type="ECO:0000256" key="1">
    <source>
        <dbReference type="ARBA" id="ARBA00004240"/>
    </source>
</evidence>
<evidence type="ECO:0000256" key="9">
    <source>
        <dbReference type="ARBA" id="ARBA00022990"/>
    </source>
</evidence>
<evidence type="ECO:0000256" key="6">
    <source>
        <dbReference type="ARBA" id="ARBA00022553"/>
    </source>
</evidence>
<accession>A0AA88S296</accession>
<dbReference type="GO" id="GO:0006457">
    <property type="term" value="P:protein folding"/>
    <property type="evidence" value="ECO:0007669"/>
    <property type="project" value="TreeGrafter"/>
</dbReference>
<dbReference type="FunFam" id="3.15.10.20:FF:000001">
    <property type="entry name" value="Activator of 90 kDa heat shock protein ATPase 1"/>
    <property type="match status" value="1"/>
</dbReference>
<dbReference type="CDD" id="cd08892">
    <property type="entry name" value="SRPBCC_Aha1"/>
    <property type="match status" value="1"/>
</dbReference>
<evidence type="ECO:0000256" key="11">
    <source>
        <dbReference type="ARBA" id="ARBA00023186"/>
    </source>
</evidence>
<dbReference type="FunFam" id="3.30.530.20:FF:000018">
    <property type="entry name" value="Activator of 90 kDa heat shock protein ATPase 1"/>
    <property type="match status" value="1"/>
</dbReference>
<keyword evidence="5" id="KW-1017">Isopeptide bond</keyword>
<comment type="similarity">
    <text evidence="3">Belongs to the AHA1 family.</text>
</comment>
<dbReference type="GO" id="GO:0005783">
    <property type="term" value="C:endoplasmic reticulum"/>
    <property type="evidence" value="ECO:0007669"/>
    <property type="project" value="UniProtKB-SubCell"/>
</dbReference>
<keyword evidence="8" id="KW-0832">Ubl conjugation</keyword>
<dbReference type="Gene3D" id="3.30.530.20">
    <property type="match status" value="1"/>
</dbReference>
<dbReference type="SUPFAM" id="SSF55961">
    <property type="entry name" value="Bet v1-like"/>
    <property type="match status" value="1"/>
</dbReference>
<reference evidence="16" key="1">
    <citation type="submission" date="2023-07" db="EMBL/GenBank/DDBJ databases">
        <title>Chromosome-level Genome Assembly of Striped Snakehead (Channa striata).</title>
        <authorList>
            <person name="Liu H."/>
        </authorList>
    </citation>
    <scope>NUCLEOTIDE SEQUENCE</scope>
    <source>
        <strain evidence="16">Gz</strain>
        <tissue evidence="16">Muscle</tissue>
    </source>
</reference>
<evidence type="ECO:0000256" key="10">
    <source>
        <dbReference type="ARBA" id="ARBA00023016"/>
    </source>
</evidence>
<evidence type="ECO:0000313" key="16">
    <source>
        <dbReference type="EMBL" id="KAK2826747.1"/>
    </source>
</evidence>
<dbReference type="Pfam" id="PF09229">
    <property type="entry name" value="Aha1_N"/>
    <property type="match status" value="1"/>
</dbReference>
<comment type="function">
    <text evidence="12">Acts as a co-chaperone of HSP90AA1. Activates the ATPase activity of HSP90AA1 leading to increase in its chaperone activity. Competes with the inhibitory co-chaperone FNIP1 for binding to HSP90AA1, thereby providing a reciprocal regulatory mechanism for chaperoning of client proteins. Competes with the inhibitory co-chaperone TSC1 for binding to HSP90AA1, thereby providing a reciprocal regulatory mechanism for chaperoning of client proteins.</text>
</comment>
<comment type="caution">
    <text evidence="16">The sequence shown here is derived from an EMBL/GenBank/DDBJ whole genome shotgun (WGS) entry which is preliminary data.</text>
</comment>
<dbReference type="InterPro" id="IPR036338">
    <property type="entry name" value="Aha1"/>
</dbReference>
<feature type="compositionally biased region" description="Low complexity" evidence="14">
    <location>
        <begin position="189"/>
        <end position="202"/>
    </location>
</feature>
<protein>
    <recommendedName>
        <fullName evidence="13">Activator of 90 kDa heat shock protein ATPase homolog 1</fullName>
    </recommendedName>
</protein>
<dbReference type="Pfam" id="PF08327">
    <property type="entry name" value="AHSA1"/>
    <property type="match status" value="1"/>
</dbReference>
<keyword evidence="9" id="KW-0007">Acetylation</keyword>
<comment type="subcellular location">
    <subcellularLocation>
        <location evidence="2">Cytoplasm</location>
        <location evidence="2">Cytosol</location>
    </subcellularLocation>
    <subcellularLocation>
        <location evidence="1">Endoplasmic reticulum</location>
    </subcellularLocation>
</comment>
<evidence type="ECO:0000256" key="3">
    <source>
        <dbReference type="ARBA" id="ARBA00006817"/>
    </source>
</evidence>
<keyword evidence="10" id="KW-0346">Stress response</keyword>
<name>A0AA88S296_CHASR</name>
<evidence type="ECO:0000256" key="7">
    <source>
        <dbReference type="ARBA" id="ARBA00022824"/>
    </source>
</evidence>
<dbReference type="PANTHER" id="PTHR13009">
    <property type="entry name" value="HEAT SHOCK PROTEIN 90 HSP90 CO-CHAPERONE AHA-1"/>
    <property type="match status" value="1"/>
</dbReference>
<dbReference type="GO" id="GO:0051087">
    <property type="term" value="F:protein-folding chaperone binding"/>
    <property type="evidence" value="ECO:0007669"/>
    <property type="project" value="InterPro"/>
</dbReference>
<evidence type="ECO:0000256" key="5">
    <source>
        <dbReference type="ARBA" id="ARBA00022499"/>
    </source>
</evidence>
<keyword evidence="17" id="KW-1185">Reference proteome</keyword>
<dbReference type="GO" id="GO:0005829">
    <property type="term" value="C:cytosol"/>
    <property type="evidence" value="ECO:0007669"/>
    <property type="project" value="UniProtKB-SubCell"/>
</dbReference>
<keyword evidence="6" id="KW-0597">Phosphoprotein</keyword>
<dbReference type="AlphaFoldDB" id="A0AA88S296"/>
<dbReference type="EMBL" id="JAUPFM010000016">
    <property type="protein sequence ID" value="KAK2826747.1"/>
    <property type="molecule type" value="Genomic_DNA"/>
</dbReference>
<sequence length="343" mass="38644">MAKWGEGDPRWIVEERADATNVNNWHWTERDATNWSSDKLKSLLLGVSVDSEDGNCEVTEVSKLEGEASINNRKGKLIFFYEWNLKATWTGKSKSGVKYKGSIEVPNLSDENDMDDLDICVTLNKDEPETPLVNLMKTKGAEKIREALGSYVGFLKSEFTQGMILPTANGVAKLQPSSQSTATTDKTRISSSSSTAAPNNTSVNTGVKIPTCKFSMRETFLTSPAELYRVFLNQEMVQAFTHAPATVDGERGGKFRLLGGNVFGEFTELIPDEKIVMRWRYNNWPCEHYATITLTFLDRISETELKVECRGVPNSEEEQTKEGWKRYYFEAIKQTFGYGARLF</sequence>
<proteinExistence type="inferred from homology"/>
<evidence type="ECO:0000256" key="2">
    <source>
        <dbReference type="ARBA" id="ARBA00004514"/>
    </source>
</evidence>
<feature type="region of interest" description="Disordered" evidence="14">
    <location>
        <begin position="174"/>
        <end position="202"/>
    </location>
</feature>
<dbReference type="Gene3D" id="3.15.10.20">
    <property type="entry name" value="Activator of Hsp90 ATPase Aha1, N-terminal domain"/>
    <property type="match status" value="1"/>
</dbReference>
<dbReference type="GO" id="GO:0001671">
    <property type="term" value="F:ATPase activator activity"/>
    <property type="evidence" value="ECO:0007669"/>
    <property type="project" value="InterPro"/>
</dbReference>
<dbReference type="SUPFAM" id="SSF103111">
    <property type="entry name" value="Activator of Hsp90 ATPase, Aha1"/>
    <property type="match status" value="1"/>
</dbReference>
<feature type="domain" description="Activator of Hsp90 ATPase AHSA1-like N-terminal" evidence="15">
    <location>
        <begin position="29"/>
        <end position="161"/>
    </location>
</feature>
<gene>
    <name evidence="16" type="ORF">Q5P01_020961</name>
</gene>
<keyword evidence="4" id="KW-0963">Cytoplasm</keyword>
<evidence type="ECO:0000256" key="4">
    <source>
        <dbReference type="ARBA" id="ARBA00022490"/>
    </source>
</evidence>
<dbReference type="InterPro" id="IPR015310">
    <property type="entry name" value="AHSA1-like_N"/>
</dbReference>
<evidence type="ECO:0000256" key="13">
    <source>
        <dbReference type="ARBA" id="ARBA00071384"/>
    </source>
</evidence>
<dbReference type="InterPro" id="IPR023393">
    <property type="entry name" value="START-like_dom_sf"/>
</dbReference>
<organism evidence="16 17">
    <name type="scientific">Channa striata</name>
    <name type="common">Snakehead murrel</name>
    <name type="synonym">Ophicephalus striatus</name>
    <dbReference type="NCBI Taxonomy" id="64152"/>
    <lineage>
        <taxon>Eukaryota</taxon>
        <taxon>Metazoa</taxon>
        <taxon>Chordata</taxon>
        <taxon>Craniata</taxon>
        <taxon>Vertebrata</taxon>
        <taxon>Euteleostomi</taxon>
        <taxon>Actinopterygii</taxon>
        <taxon>Neopterygii</taxon>
        <taxon>Teleostei</taxon>
        <taxon>Neoteleostei</taxon>
        <taxon>Acanthomorphata</taxon>
        <taxon>Anabantaria</taxon>
        <taxon>Anabantiformes</taxon>
        <taxon>Channoidei</taxon>
        <taxon>Channidae</taxon>
        <taxon>Channa</taxon>
    </lineage>
</organism>
<evidence type="ECO:0000256" key="14">
    <source>
        <dbReference type="SAM" id="MobiDB-lite"/>
    </source>
</evidence>
<evidence type="ECO:0000256" key="12">
    <source>
        <dbReference type="ARBA" id="ARBA00054704"/>
    </source>
</evidence>
<keyword evidence="7" id="KW-0256">Endoplasmic reticulum</keyword>
<keyword evidence="11" id="KW-0143">Chaperone</keyword>
<dbReference type="PANTHER" id="PTHR13009:SF34">
    <property type="entry name" value="AHA1, ACTIVATOR OF HEAT SHOCK PROTEIN ATPASE HOMOLOG 1, LIKE"/>
    <property type="match status" value="1"/>
</dbReference>
<evidence type="ECO:0000256" key="8">
    <source>
        <dbReference type="ARBA" id="ARBA00022843"/>
    </source>
</evidence>
<dbReference type="GO" id="GO:0051879">
    <property type="term" value="F:Hsp90 protein binding"/>
    <property type="evidence" value="ECO:0007669"/>
    <property type="project" value="UniProtKB-ARBA"/>
</dbReference>